<organism evidence="1 2">
    <name type="scientific">Ramlibacter terrae</name>
    <dbReference type="NCBI Taxonomy" id="2732511"/>
    <lineage>
        <taxon>Bacteria</taxon>
        <taxon>Pseudomonadati</taxon>
        <taxon>Pseudomonadota</taxon>
        <taxon>Betaproteobacteria</taxon>
        <taxon>Burkholderiales</taxon>
        <taxon>Comamonadaceae</taxon>
        <taxon>Ramlibacter</taxon>
    </lineage>
</organism>
<accession>A0ABX6P5N6</accession>
<dbReference type="EMBL" id="CP053418">
    <property type="protein sequence ID" value="QJW84683.1"/>
    <property type="molecule type" value="Genomic_DNA"/>
</dbReference>
<reference evidence="1 2" key="1">
    <citation type="submission" date="2020-05" db="EMBL/GenBank/DDBJ databases">
        <title>Ramlibacter rhizophilus sp. nov., isolated from rhizosphere soil of national flower Mugunghwa from South Korea.</title>
        <authorList>
            <person name="Zheng-Fei Y."/>
            <person name="Huan T."/>
        </authorList>
    </citation>
    <scope>NUCLEOTIDE SEQUENCE [LARGE SCALE GENOMIC DNA]</scope>
    <source>
        <strain evidence="1 2">H242</strain>
    </source>
</reference>
<evidence type="ECO:0000313" key="2">
    <source>
        <dbReference type="Proteomes" id="UP000500826"/>
    </source>
</evidence>
<keyword evidence="2" id="KW-1185">Reference proteome</keyword>
<evidence type="ECO:0000313" key="1">
    <source>
        <dbReference type="EMBL" id="QJW84683.1"/>
    </source>
</evidence>
<name>A0ABX6P5N6_9BURK</name>
<gene>
    <name evidence="1" type="ORF">HK414_16180</name>
</gene>
<evidence type="ECO:0008006" key="3">
    <source>
        <dbReference type="Google" id="ProtNLM"/>
    </source>
</evidence>
<reference evidence="1 2" key="2">
    <citation type="submission" date="2020-05" db="EMBL/GenBank/DDBJ databases">
        <authorList>
            <person name="Khan S.A."/>
            <person name="Jeon C.O."/>
            <person name="Chun B.H."/>
        </authorList>
    </citation>
    <scope>NUCLEOTIDE SEQUENCE [LARGE SCALE GENOMIC DNA]</scope>
    <source>
        <strain evidence="1 2">H242</strain>
    </source>
</reference>
<protein>
    <recommendedName>
        <fullName evidence="3">2OG-Fe(II) oxygenase</fullName>
    </recommendedName>
</protein>
<proteinExistence type="predicted"/>
<sequence>MHGFFLSKGNLRHESHFLPLLRPLLKKLDPIELYRIKLNRTARNTRHVEYGLHVDIRRPDATTAIFYLNTNNGYTLFEGGRRVDSVANRLVLFDTRVRHTGASCTDADWRMVLNINMLLPPERRPG</sequence>
<dbReference type="Proteomes" id="UP000500826">
    <property type="component" value="Chromosome"/>
</dbReference>